<organism evidence="2 3">
    <name type="scientific">Colletotrichum sojae</name>
    <dbReference type="NCBI Taxonomy" id="2175907"/>
    <lineage>
        <taxon>Eukaryota</taxon>
        <taxon>Fungi</taxon>
        <taxon>Dikarya</taxon>
        <taxon>Ascomycota</taxon>
        <taxon>Pezizomycotina</taxon>
        <taxon>Sordariomycetes</taxon>
        <taxon>Hypocreomycetidae</taxon>
        <taxon>Glomerellales</taxon>
        <taxon>Glomerellaceae</taxon>
        <taxon>Colletotrichum</taxon>
        <taxon>Colletotrichum orchidearum species complex</taxon>
    </lineage>
</organism>
<accession>A0A8H6J401</accession>
<comment type="caution">
    <text evidence="2">The sequence shown here is derived from an EMBL/GenBank/DDBJ whole genome shotgun (WGS) entry which is preliminary data.</text>
</comment>
<proteinExistence type="predicted"/>
<dbReference type="AlphaFoldDB" id="A0A8H6J401"/>
<feature type="region of interest" description="Disordered" evidence="1">
    <location>
        <begin position="21"/>
        <end position="40"/>
    </location>
</feature>
<protein>
    <submittedName>
        <fullName evidence="2">Uncharacterized protein</fullName>
    </submittedName>
</protein>
<name>A0A8H6J401_9PEZI</name>
<evidence type="ECO:0000313" key="2">
    <source>
        <dbReference type="EMBL" id="KAF6805948.1"/>
    </source>
</evidence>
<reference evidence="2 3" key="1">
    <citation type="journal article" date="2020" name="Phytopathology">
        <title>Genome Sequence Resources of Colletotrichum truncatum, C. plurivorum, C. musicola, and C. sojae: Four Species Pathogenic to Soybean (Glycine max).</title>
        <authorList>
            <person name="Rogerio F."/>
            <person name="Boufleur T.R."/>
            <person name="Ciampi-Guillardi M."/>
            <person name="Sukno S.A."/>
            <person name="Thon M.R."/>
            <person name="Massola Junior N.S."/>
            <person name="Baroncelli R."/>
        </authorList>
    </citation>
    <scope>NUCLEOTIDE SEQUENCE [LARGE SCALE GENOMIC DNA]</scope>
    <source>
        <strain evidence="2 3">LFN0009</strain>
    </source>
</reference>
<gene>
    <name evidence="2" type="ORF">CSOJ01_09171</name>
</gene>
<keyword evidence="3" id="KW-1185">Reference proteome</keyword>
<evidence type="ECO:0000256" key="1">
    <source>
        <dbReference type="SAM" id="MobiDB-lite"/>
    </source>
</evidence>
<dbReference type="Proteomes" id="UP000652219">
    <property type="component" value="Unassembled WGS sequence"/>
</dbReference>
<sequence>MFVPRIRDSQQQQQRLLHRYPAVSSLPAQSSNKDTVSLRPARVMISSEVETRSRPGVSETQATRVYHPFPTPRLQPSGLSFGTAPAIRSYTPPAGPWNQGFSCPHTAFAGLLGGRSPVQVPSVRERPDGLVVG</sequence>
<evidence type="ECO:0000313" key="3">
    <source>
        <dbReference type="Proteomes" id="UP000652219"/>
    </source>
</evidence>
<feature type="region of interest" description="Disordered" evidence="1">
    <location>
        <begin position="47"/>
        <end position="85"/>
    </location>
</feature>
<dbReference type="EMBL" id="WIGN01000170">
    <property type="protein sequence ID" value="KAF6805948.1"/>
    <property type="molecule type" value="Genomic_DNA"/>
</dbReference>
<feature type="compositionally biased region" description="Polar residues" evidence="1">
    <location>
        <begin position="26"/>
        <end position="35"/>
    </location>
</feature>